<keyword evidence="1" id="KW-0812">Transmembrane</keyword>
<evidence type="ECO:0000313" key="4">
    <source>
        <dbReference type="Proteomes" id="UP000030708"/>
    </source>
</evidence>
<dbReference type="InterPro" id="IPR006373">
    <property type="entry name" value="VSA_Rifin"/>
</dbReference>
<dbReference type="Proteomes" id="UP000030708">
    <property type="component" value="Unassembled WGS sequence"/>
</dbReference>
<evidence type="ECO:0008006" key="5">
    <source>
        <dbReference type="Google" id="ProtNLM"/>
    </source>
</evidence>
<dbReference type="AlphaFoldDB" id="A0A024WEC8"/>
<feature type="chain" id="PRO_5001540516" description="Surface antigen" evidence="2">
    <location>
        <begin position="22"/>
        <end position="338"/>
    </location>
</feature>
<reference evidence="3 4" key="2">
    <citation type="submission" date="2013-02" db="EMBL/GenBank/DDBJ databases">
        <title>The Genome Sequence of Plasmodium falciparum Tanzania (2000708).</title>
        <authorList>
            <consortium name="The Broad Institute Genome Sequencing Platform"/>
            <consortium name="The Broad Institute Genome Sequencing Center for Infectious Disease"/>
            <person name="Neafsey D."/>
            <person name="Cheeseman I."/>
            <person name="Volkman S."/>
            <person name="Adams J."/>
            <person name="Walker B."/>
            <person name="Young S.K."/>
            <person name="Zeng Q."/>
            <person name="Gargeya S."/>
            <person name="Fitzgerald M."/>
            <person name="Haas B."/>
            <person name="Abouelleil A."/>
            <person name="Alvarado L."/>
            <person name="Arachchi H.M."/>
            <person name="Berlin A.M."/>
            <person name="Chapman S.B."/>
            <person name="Dewar J."/>
            <person name="Goldberg J."/>
            <person name="Griggs A."/>
            <person name="Gujja S."/>
            <person name="Hansen M."/>
            <person name="Howarth C."/>
            <person name="Imamovic A."/>
            <person name="Larimer J."/>
            <person name="McCowan C."/>
            <person name="Murphy C."/>
            <person name="Neiman D."/>
            <person name="Pearson M."/>
            <person name="Priest M."/>
            <person name="Roberts A."/>
            <person name="Saif S."/>
            <person name="Shea T."/>
            <person name="Sisk P."/>
            <person name="Sykes S."/>
            <person name="Wortman J."/>
            <person name="Nusbaum C."/>
            <person name="Birren B."/>
        </authorList>
    </citation>
    <scope>NUCLEOTIDE SEQUENCE [LARGE SCALE GENOMIC DNA]</scope>
    <source>
        <strain evidence="4">Tanzania (2000708)</strain>
    </source>
</reference>
<proteinExistence type="predicted"/>
<dbReference type="Pfam" id="PF02009">
    <property type="entry name" value="RIFIN"/>
    <property type="match status" value="1"/>
</dbReference>
<keyword evidence="1" id="KW-0472">Membrane</keyword>
<dbReference type="OrthoDB" id="10450047at2759"/>
<dbReference type="NCBIfam" id="TIGR01477">
    <property type="entry name" value="RIFIN"/>
    <property type="match status" value="1"/>
</dbReference>
<evidence type="ECO:0000256" key="2">
    <source>
        <dbReference type="SAM" id="SignalP"/>
    </source>
</evidence>
<reference evidence="3 4" key="1">
    <citation type="submission" date="2013-02" db="EMBL/GenBank/DDBJ databases">
        <title>The Genome Annotation of Plasmodium falciparum Tanzania (2000708).</title>
        <authorList>
            <consortium name="The Broad Institute Genome Sequencing Platform"/>
            <consortium name="The Broad Institute Genome Sequencing Center for Infectious Disease"/>
            <person name="Neafsey D."/>
            <person name="Hoffman S."/>
            <person name="Volkman S."/>
            <person name="Rosenthal P."/>
            <person name="Walker B."/>
            <person name="Young S.K."/>
            <person name="Zeng Q."/>
            <person name="Gargeya S."/>
            <person name="Fitzgerald M."/>
            <person name="Haas B."/>
            <person name="Abouelleil A."/>
            <person name="Allen A.W."/>
            <person name="Alvarado L."/>
            <person name="Arachchi H.M."/>
            <person name="Berlin A.M."/>
            <person name="Chapman S.B."/>
            <person name="Gainer-Dewar J."/>
            <person name="Goldberg J."/>
            <person name="Griggs A."/>
            <person name="Gujja S."/>
            <person name="Hansen M."/>
            <person name="Howarth C."/>
            <person name="Imamovic A."/>
            <person name="Ireland A."/>
            <person name="Larimer J."/>
            <person name="McCowan C."/>
            <person name="Murphy C."/>
            <person name="Pearson M."/>
            <person name="Poon T.W."/>
            <person name="Priest M."/>
            <person name="Roberts A."/>
            <person name="Saif S."/>
            <person name="Shea T."/>
            <person name="Sisk P."/>
            <person name="Sykes S."/>
            <person name="Wortman J."/>
            <person name="Nusbaum C."/>
            <person name="Birren B."/>
        </authorList>
    </citation>
    <scope>NUCLEOTIDE SEQUENCE [LARGE SCALE GENOMIC DNA]</scope>
    <source>
        <strain evidence="4">Tanzania (2000708)</strain>
    </source>
</reference>
<feature type="transmembrane region" description="Helical" evidence="1">
    <location>
        <begin position="297"/>
        <end position="318"/>
    </location>
</feature>
<protein>
    <recommendedName>
        <fullName evidence="5">Surface antigen</fullName>
    </recommendedName>
</protein>
<name>A0A024WEC8_PLAFA</name>
<accession>A0A024WEC8</accession>
<feature type="signal peptide" evidence="2">
    <location>
        <begin position="1"/>
        <end position="21"/>
    </location>
</feature>
<evidence type="ECO:0000313" key="3">
    <source>
        <dbReference type="EMBL" id="ETW39127.1"/>
    </source>
</evidence>
<keyword evidence="1" id="KW-1133">Transmembrane helix</keyword>
<evidence type="ECO:0000256" key="1">
    <source>
        <dbReference type="SAM" id="Phobius"/>
    </source>
</evidence>
<sequence>MKVHYINILLFALPLNILVNTHKKSSITPCHTPKIPTTRLLCECELNNSIYDNDPEMKEMMETFHKQTSERFKEYDERMQITRQKCKEQCDKEIQKIILKDRLEKELMDKFATLHTDIQSDAIPTCVCEKSLADKTEKFCLSCGKNMGAIAPSWGLICGIGYAGWTQYAASTVLQETIKKGIEVGLTKITYIAEQFLSVEAHQIPTIDTLTKLISGKFTDEITLHSVVQNLNSAMCGKFDTSDYSYFAFYIQNLAQRPNNISRYTYELQAFNRAVSDAKDLALTNTGNVTTTLTTTIIASVVAIVVIILVMVIIYLILRYRRKKKMRKKLQYLKLLKE</sequence>
<dbReference type="EMBL" id="KI926264">
    <property type="protein sequence ID" value="ETW39127.1"/>
    <property type="molecule type" value="Genomic_DNA"/>
</dbReference>
<keyword evidence="2" id="KW-0732">Signal</keyword>
<gene>
    <name evidence="3" type="ORF">PFTANZ_00165</name>
</gene>
<organism evidence="3 4">
    <name type="scientific">Plasmodium falciparum Tanzania</name>
    <name type="common">2000708</name>
    <dbReference type="NCBI Taxonomy" id="1036725"/>
    <lineage>
        <taxon>Eukaryota</taxon>
        <taxon>Sar</taxon>
        <taxon>Alveolata</taxon>
        <taxon>Apicomplexa</taxon>
        <taxon>Aconoidasida</taxon>
        <taxon>Haemosporida</taxon>
        <taxon>Plasmodiidae</taxon>
        <taxon>Plasmodium</taxon>
        <taxon>Plasmodium (Laverania)</taxon>
    </lineage>
</organism>